<dbReference type="Gene3D" id="3.40.50.2000">
    <property type="entry name" value="Glycogen Phosphorylase B"/>
    <property type="match status" value="1"/>
</dbReference>
<dbReference type="PROSITE" id="PS50293">
    <property type="entry name" value="TPR_REGION"/>
    <property type="match status" value="1"/>
</dbReference>
<dbReference type="EMBL" id="BMDI01000001">
    <property type="protein sequence ID" value="GGI18532.1"/>
    <property type="molecule type" value="Genomic_DNA"/>
</dbReference>
<proteinExistence type="inferred from homology"/>
<dbReference type="InterPro" id="IPR019734">
    <property type="entry name" value="TPR_rpt"/>
</dbReference>
<comment type="caution">
    <text evidence="10">The sequence shown here is derived from an EMBL/GenBank/DDBJ whole genome shotgun (WGS) entry which is preliminary data.</text>
</comment>
<dbReference type="SUPFAM" id="SSF48452">
    <property type="entry name" value="TPR-like"/>
    <property type="match status" value="1"/>
</dbReference>
<evidence type="ECO:0000256" key="4">
    <source>
        <dbReference type="ARBA" id="ARBA00022676"/>
    </source>
</evidence>
<comment type="similarity">
    <text evidence="2">Belongs to the glycosyltransferase 41 family. O-GlcNAc transferase subfamily.</text>
</comment>
<evidence type="ECO:0000256" key="2">
    <source>
        <dbReference type="ARBA" id="ARBA00005386"/>
    </source>
</evidence>
<dbReference type="InterPro" id="IPR037919">
    <property type="entry name" value="OGT"/>
</dbReference>
<dbReference type="Pfam" id="PF13844">
    <property type="entry name" value="Glyco_transf_41"/>
    <property type="match status" value="2"/>
</dbReference>
<evidence type="ECO:0000256" key="5">
    <source>
        <dbReference type="ARBA" id="ARBA00022679"/>
    </source>
</evidence>
<evidence type="ECO:0000313" key="11">
    <source>
        <dbReference type="Proteomes" id="UP000642180"/>
    </source>
</evidence>
<feature type="domain" description="O-GlcNAc transferase C-terminal" evidence="9">
    <location>
        <begin position="236"/>
        <end position="466"/>
    </location>
</feature>
<evidence type="ECO:0000259" key="9">
    <source>
        <dbReference type="Pfam" id="PF13844"/>
    </source>
</evidence>
<dbReference type="PANTHER" id="PTHR44366:SF1">
    <property type="entry name" value="UDP-N-ACETYLGLUCOSAMINE--PEPTIDE N-ACETYLGLUCOSAMINYLTRANSFERASE 110 KDA SUBUNIT"/>
    <property type="match status" value="1"/>
</dbReference>
<dbReference type="Proteomes" id="UP000642180">
    <property type="component" value="Unassembled WGS sequence"/>
</dbReference>
<keyword evidence="5" id="KW-0808">Transferase</keyword>
<evidence type="ECO:0000256" key="7">
    <source>
        <dbReference type="ARBA" id="ARBA00022803"/>
    </source>
</evidence>
<dbReference type="GO" id="GO:0097363">
    <property type="term" value="F:protein O-acetylglucosaminyltransferase activity"/>
    <property type="evidence" value="ECO:0007669"/>
    <property type="project" value="UniProtKB-EC"/>
</dbReference>
<keyword evidence="4" id="KW-0328">Glycosyltransferase</keyword>
<feature type="domain" description="O-GlcNAc transferase C-terminal" evidence="9">
    <location>
        <begin position="474"/>
        <end position="658"/>
    </location>
</feature>
<dbReference type="GO" id="GO:0006493">
    <property type="term" value="P:protein O-linked glycosylation"/>
    <property type="evidence" value="ECO:0007669"/>
    <property type="project" value="InterPro"/>
</dbReference>
<evidence type="ECO:0000256" key="6">
    <source>
        <dbReference type="ARBA" id="ARBA00022737"/>
    </source>
</evidence>
<dbReference type="InterPro" id="IPR029489">
    <property type="entry name" value="OGT/SEC/SPY_C"/>
</dbReference>
<sequence length="682" mass="75920">MLGACLDRCNLVQQAEHAFAQCEALNPNHPEIANARGSVLIKMNRIAAALAAFDRARRLNPRDPQILTNIGIVLEALKRHGEAMQSYDQALDINPDHLGALNNRGALLLLKGKKKEALADHQRFARLAPNSINGHYFSAETLATLHRDTEALAANDAALAIDPQHAKSLFSRAVSLSSLKRWDEAEQAFLDGLRIVPAEFSALLKNIGMDSSIWQHNMPDPRNVYCLRKLEQLRQCDWQNYDEFLSTFKELLHHWKTASTTSYLDKILAHPCLALPLTLQEHANLASSAAAGVQSQAPHAPVTSKSVTTHQKLRIGYLSPDFREHATIHLTRHMYGLHDRTKFSIYCYSISNDASSPSIQKEIAAACDAFRDVSTLSTAAIDALIRKDEIDILIDLAGYTAHAREALFSSRPAPLCAAYLGYAGSVGLDGVDYYISDSVACNTEQIPFFSEKIVTLPRSSFCYNDKQEIAAPLTRTEYGLPTTGFIFCCLNNTWKLEPTVFDSWMRILARTPDSVLWLFKPNPDVEENLREEAHQRGIDPSRLVFADPLPVKQHLARYLVADLFLDTFYYGGHTTTLDALWAGCPVVTKLGAHYASRVSSSHLTTLKMPELITGSVECYENLAVELATSPDRLEEIRKKIAVKRVSTSLFDPRDLVRNLERAYQAIWARHQAGLSPAAIHLS</sequence>
<dbReference type="Gene3D" id="1.25.40.10">
    <property type="entry name" value="Tetratricopeptide repeat domain"/>
    <property type="match status" value="1"/>
</dbReference>
<dbReference type="SUPFAM" id="SSF53756">
    <property type="entry name" value="UDP-Glycosyltransferase/glycogen phosphorylase"/>
    <property type="match status" value="1"/>
</dbReference>
<evidence type="ECO:0000256" key="8">
    <source>
        <dbReference type="PROSITE-ProRule" id="PRU00339"/>
    </source>
</evidence>
<feature type="repeat" description="TPR" evidence="8">
    <location>
        <begin position="64"/>
        <end position="97"/>
    </location>
</feature>
<keyword evidence="11" id="KW-1185">Reference proteome</keyword>
<evidence type="ECO:0000256" key="1">
    <source>
        <dbReference type="ARBA" id="ARBA00004922"/>
    </source>
</evidence>
<dbReference type="Gene3D" id="3.40.50.11380">
    <property type="match status" value="1"/>
</dbReference>
<comment type="pathway">
    <text evidence="1">Protein modification; protein glycosylation.</text>
</comment>
<dbReference type="AlphaFoldDB" id="A0A8J3F2L9"/>
<protein>
    <recommendedName>
        <fullName evidence="3">protein O-GlcNAc transferase</fullName>
        <ecNumber evidence="3">2.4.1.255</ecNumber>
    </recommendedName>
</protein>
<dbReference type="Pfam" id="PF13432">
    <property type="entry name" value="TPR_16"/>
    <property type="match status" value="2"/>
</dbReference>
<keyword evidence="6" id="KW-0677">Repeat</keyword>
<feature type="repeat" description="TPR" evidence="8">
    <location>
        <begin position="30"/>
        <end position="63"/>
    </location>
</feature>
<dbReference type="PANTHER" id="PTHR44366">
    <property type="entry name" value="UDP-N-ACETYLGLUCOSAMINE--PEPTIDE N-ACETYLGLUCOSAMINYLTRANSFERASE 110 KDA SUBUNIT"/>
    <property type="match status" value="1"/>
</dbReference>
<keyword evidence="7 8" id="KW-0802">TPR repeat</keyword>
<dbReference type="PROSITE" id="PS50005">
    <property type="entry name" value="TPR"/>
    <property type="match status" value="2"/>
</dbReference>
<evidence type="ECO:0000256" key="3">
    <source>
        <dbReference type="ARBA" id="ARBA00011970"/>
    </source>
</evidence>
<dbReference type="SMART" id="SM00028">
    <property type="entry name" value="TPR"/>
    <property type="match status" value="5"/>
</dbReference>
<reference evidence="11" key="1">
    <citation type="journal article" date="2019" name="Int. J. Syst. Evol. Microbiol.">
        <title>The Global Catalogue of Microorganisms (GCM) 10K type strain sequencing project: providing services to taxonomists for standard genome sequencing and annotation.</title>
        <authorList>
            <consortium name="The Broad Institute Genomics Platform"/>
            <consortium name="The Broad Institute Genome Sequencing Center for Infectious Disease"/>
            <person name="Wu L."/>
            <person name="Ma J."/>
        </authorList>
    </citation>
    <scope>NUCLEOTIDE SEQUENCE [LARGE SCALE GENOMIC DNA]</scope>
    <source>
        <strain evidence="11">CCM 2767</strain>
    </source>
</reference>
<organism evidence="10 11">
    <name type="scientific">Oxalicibacterium faecigallinarum</name>
    <dbReference type="NCBI Taxonomy" id="573741"/>
    <lineage>
        <taxon>Bacteria</taxon>
        <taxon>Pseudomonadati</taxon>
        <taxon>Pseudomonadota</taxon>
        <taxon>Betaproteobacteria</taxon>
        <taxon>Burkholderiales</taxon>
        <taxon>Oxalobacteraceae</taxon>
        <taxon>Oxalicibacterium</taxon>
    </lineage>
</organism>
<name>A0A8J3F2L9_9BURK</name>
<accession>A0A8J3F2L9</accession>
<evidence type="ECO:0000313" key="10">
    <source>
        <dbReference type="EMBL" id="GGI18532.1"/>
    </source>
</evidence>
<gene>
    <name evidence="10" type="ORF">GCM10008066_14490</name>
</gene>
<dbReference type="InterPro" id="IPR011990">
    <property type="entry name" value="TPR-like_helical_dom_sf"/>
</dbReference>
<dbReference type="EC" id="2.4.1.255" evidence="3"/>